<dbReference type="Proteomes" id="UP001231518">
    <property type="component" value="Chromosome 28"/>
</dbReference>
<feature type="region of interest" description="Disordered" evidence="8">
    <location>
        <begin position="1"/>
        <end position="37"/>
    </location>
</feature>
<evidence type="ECO:0000313" key="10">
    <source>
        <dbReference type="EMBL" id="KAJ8707678.1"/>
    </source>
</evidence>
<feature type="transmembrane region" description="Helical" evidence="9">
    <location>
        <begin position="74"/>
        <end position="97"/>
    </location>
</feature>
<dbReference type="PRINTS" id="PR01609">
    <property type="entry name" value="CD36FAMILY"/>
</dbReference>
<evidence type="ECO:0000256" key="4">
    <source>
        <dbReference type="ARBA" id="ARBA00022692"/>
    </source>
</evidence>
<dbReference type="PANTHER" id="PTHR11923">
    <property type="entry name" value="SCAVENGER RECEPTOR CLASS B TYPE-1 SR-B1"/>
    <property type="match status" value="1"/>
</dbReference>
<keyword evidence="3" id="KW-1003">Cell membrane</keyword>
<keyword evidence="11" id="KW-1185">Reference proteome</keyword>
<reference evidence="10" key="1">
    <citation type="submission" date="2023-03" db="EMBL/GenBank/DDBJ databases">
        <title>Chromosome-level genomes of two armyworms, Mythimna separata and Mythimna loreyi, provide insights into the biosynthesis and reception of sex pheromones.</title>
        <authorList>
            <person name="Zhao H."/>
        </authorList>
    </citation>
    <scope>NUCLEOTIDE SEQUENCE</scope>
    <source>
        <strain evidence="10">BeijingLab</strain>
        <tissue evidence="10">Pupa</tissue>
    </source>
</reference>
<evidence type="ECO:0000256" key="8">
    <source>
        <dbReference type="SAM" id="MobiDB-lite"/>
    </source>
</evidence>
<evidence type="ECO:0000256" key="3">
    <source>
        <dbReference type="ARBA" id="ARBA00022475"/>
    </source>
</evidence>
<protein>
    <submittedName>
        <fullName evidence="10">Uncharacterized protein</fullName>
    </submittedName>
</protein>
<dbReference type="InterPro" id="IPR002159">
    <property type="entry name" value="CD36_fam"/>
</dbReference>
<keyword evidence="6 9" id="KW-0472">Membrane</keyword>
<keyword evidence="7" id="KW-0325">Glycoprotein</keyword>
<evidence type="ECO:0000313" key="11">
    <source>
        <dbReference type="Proteomes" id="UP001231518"/>
    </source>
</evidence>
<feature type="region of interest" description="Disordered" evidence="8">
    <location>
        <begin position="1307"/>
        <end position="1328"/>
    </location>
</feature>
<keyword evidence="4 9" id="KW-0812">Transmembrane</keyword>
<comment type="caution">
    <text evidence="10">The sequence shown here is derived from an EMBL/GenBank/DDBJ whole genome shotgun (WGS) entry which is preliminary data.</text>
</comment>
<organism evidence="10 11">
    <name type="scientific">Mythimna separata</name>
    <name type="common">Oriental armyworm</name>
    <name type="synonym">Pseudaletia separata</name>
    <dbReference type="NCBI Taxonomy" id="271217"/>
    <lineage>
        <taxon>Eukaryota</taxon>
        <taxon>Metazoa</taxon>
        <taxon>Ecdysozoa</taxon>
        <taxon>Arthropoda</taxon>
        <taxon>Hexapoda</taxon>
        <taxon>Insecta</taxon>
        <taxon>Pterygota</taxon>
        <taxon>Neoptera</taxon>
        <taxon>Endopterygota</taxon>
        <taxon>Lepidoptera</taxon>
        <taxon>Glossata</taxon>
        <taxon>Ditrysia</taxon>
        <taxon>Noctuoidea</taxon>
        <taxon>Noctuidae</taxon>
        <taxon>Noctuinae</taxon>
        <taxon>Hadenini</taxon>
        <taxon>Mythimna</taxon>
    </lineage>
</organism>
<keyword evidence="5 9" id="KW-1133">Transmembrane helix</keyword>
<dbReference type="PANTHER" id="PTHR11923:SF89">
    <property type="entry name" value="GH15894P"/>
    <property type="match status" value="1"/>
</dbReference>
<name>A0AAD7Y9J2_MYTSE</name>
<feature type="compositionally biased region" description="Polar residues" evidence="8">
    <location>
        <begin position="26"/>
        <end position="37"/>
    </location>
</feature>
<gene>
    <name evidence="10" type="ORF">PYW07_011355</name>
</gene>
<dbReference type="GO" id="GO:0005886">
    <property type="term" value="C:plasma membrane"/>
    <property type="evidence" value="ECO:0007669"/>
    <property type="project" value="UniProtKB-SubCell"/>
</dbReference>
<evidence type="ECO:0000256" key="2">
    <source>
        <dbReference type="ARBA" id="ARBA00010532"/>
    </source>
</evidence>
<accession>A0AAD7Y9J2</accession>
<dbReference type="GO" id="GO:0005044">
    <property type="term" value="F:scavenger receptor activity"/>
    <property type="evidence" value="ECO:0007669"/>
    <property type="project" value="TreeGrafter"/>
</dbReference>
<comment type="subcellular location">
    <subcellularLocation>
        <location evidence="1">Cell membrane</location>
    </subcellularLocation>
</comment>
<evidence type="ECO:0000256" key="5">
    <source>
        <dbReference type="ARBA" id="ARBA00022989"/>
    </source>
</evidence>
<dbReference type="GO" id="GO:0005737">
    <property type="term" value="C:cytoplasm"/>
    <property type="evidence" value="ECO:0007669"/>
    <property type="project" value="TreeGrafter"/>
</dbReference>
<evidence type="ECO:0000256" key="1">
    <source>
        <dbReference type="ARBA" id="ARBA00004236"/>
    </source>
</evidence>
<comment type="similarity">
    <text evidence="2">Belongs to the CD36 family.</text>
</comment>
<proteinExistence type="inferred from homology"/>
<feature type="compositionally biased region" description="Basic and acidic residues" evidence="8">
    <location>
        <begin position="1"/>
        <end position="11"/>
    </location>
</feature>
<dbReference type="Pfam" id="PF01130">
    <property type="entry name" value="CD36"/>
    <property type="match status" value="1"/>
</dbReference>
<dbReference type="EMBL" id="JARGEI010000027">
    <property type="protein sequence ID" value="KAJ8707678.1"/>
    <property type="molecule type" value="Genomic_DNA"/>
</dbReference>
<evidence type="ECO:0000256" key="6">
    <source>
        <dbReference type="ARBA" id="ARBA00023136"/>
    </source>
</evidence>
<evidence type="ECO:0000256" key="7">
    <source>
        <dbReference type="ARBA" id="ARBA00023180"/>
    </source>
</evidence>
<sequence>MSSEKMLHEDNGSSSGSLRSEDSDSTPESATDSLNSLFKTTDNNNTCVENCIEKTKCEGDKKRGSCCSPVVQCVWGVLLILLSVGSFIFTPLDFMLLEKLNMRPGMPPYEWWSDPPDEVKLRAYVFNITNHERFMQGLDEKLNVQEIGPVVYLEKLLHSNVHFHENSTMTYTAKRFPIFLPEFNTIDLNATIIVPNVAVLGIFSYLHDANYWVKTVLRSLVSMYNPEPFVKKTVYEYLWNFTDPVLDVSKSLAPGLVPVNNAGMLARIYADFTDEMTVKIGPQWGHKEFFQIDRFRGEPMLPGYDPDECPDRIFGSTEGVMYAQRLTKQDVLKYWRKTVCKLMPLYFDSELTMHNVPLYRYNLSESVFERVTNGTDCYDTVPSLPAGLSDASKCYFNFPMAVSYPHFYAGGVPKDRFVTGLKPDRLKHNSFVILEPYTGTPFEAVARMQSNLRIHDLTGFDNKFTKLSNNIIPLFWAEYHQEGLPSHIRIAIFFVRVILPPLSTIISTTMILLGIYLLTKIKGLKKESNLHRVEDIAHRYPEPTSLPDESTITFDNIPTKKKPDFPQTIPQPIQLPTFGQVSFPNYVPNIEPIVPNVVWTLVPMLCPETKKPMFAKVDPTMEFERELFSHSSNIPLCKRFKNFEKYSKFETSTPKNSFLECVPEPKSFPPKSPIKEPILKLEQKLPTPKLPDAIKSFENTVLSLSSKVESTKISTEVPKVFEKEPVLDNLERNDLRYVLLSKRKSFGPADTAVERKKPKADEIKPRTPKKKVTFNLEDETDAEALEDNSFIPLTPNLSWSTIESPKSPFKLKDKIPPSFVKETYETPAQNIKDLTPNYQQIPTKQLPTFQLNATKQLTTCQQNTTNQAPTFQQIPAKQLPTFQLNATKQISTSQQNTTNQGPTFQPTSTNHLPTFQFGQKQLSTSQQNATNQGPTFLPTSTNHLPTSTNQLPTFQFAQKQLPTSQQNATNQGPTFQPTATNQPTTFKNTTWYVVADTDVLLLDYEFIEKLVLSDQKCRLVIPHMVVSDIEALCLGDCRGQQRVINARQLTRKLATPPPYCIVEPRTSNGDLFVTTDCILHCCMKALNRNYYVVLITNDPHLLIRATTLNIHAYKLNEIQYGVDISPKSALEQKNTKTTNTVNNTATNTEKLLNQKDNVDQSLKKFRINNRFMRAKLNARSEEWICTYMQILEDVLVNLLQKNKMCMENTVAPLTIKDTLNCIKMLYDAHTKVRDVINKLSELLEKYMIGVQGQFKMPVGPEDFMKIFGCGVLLVQALEDILPLNEDLAEAKSRLKALHNNLQSYAKEADPELVKSPYSSRTDKNDEEIRPPFFKNPSYVLDYLKKHFKEWETYKEHSEEQNHKIENHTDFTVVRTLGKNLNLLKFDKLKNMSLTNITEEKDLLNQKQEYKIMKQLDNHQIEANNENVETKTIIETKLMRLNDKEKNPIIFDDNLTENQEITPINKTTEHKQNLESKDDDFNYSSHENTFVEENMEKDDTKVIRNAKVIEEFENKVVTREPLDLDLLDYSEIYEPSIDKNVDFDVLSETNKNTEIQNNFDVDNTINCDIETPVFTLEDFYITPSLSPESDKNNKNIDDSKMINESTENINSIGNVTSSYFNIETENNNVTSTNKGENIEKNNSEIESETFTEKQNSNNDSCIEIDNSEKLIDNSETRNYDSGNHNYDIGKTAEIAQDDSINDSGFENDSTYAHTLLKVFLKELCSTFTVIHTFINKFIDEISESELSAKQMNVYHNQASKALEDMVAIINHLKAIIKRESPEDTVLKMLLRNAGVEAAADKRMMRYRAIVIKCLEQAKILESALKIIVSTTIGDFDALSTNTENLHPDFRYFNIFEPNHQPFVGNT</sequence>
<evidence type="ECO:0000256" key="9">
    <source>
        <dbReference type="SAM" id="Phobius"/>
    </source>
</evidence>